<evidence type="ECO:0000313" key="3">
    <source>
        <dbReference type="EMBL" id="MSS84042.1"/>
    </source>
</evidence>
<reference evidence="3 4" key="1">
    <citation type="submission" date="2019-08" db="EMBL/GenBank/DDBJ databases">
        <title>In-depth cultivation of the pig gut microbiome towards novel bacterial diversity and tailored functional studies.</title>
        <authorList>
            <person name="Wylensek D."/>
            <person name="Hitch T.C.A."/>
            <person name="Clavel T."/>
        </authorList>
    </citation>
    <scope>NUCLEOTIDE SEQUENCE [LARGE SCALE GENOMIC DNA]</scope>
    <source>
        <strain evidence="3 4">WB03_NA08</strain>
    </source>
</reference>
<dbReference type="Pfam" id="PF04954">
    <property type="entry name" value="SIP"/>
    <property type="match status" value="1"/>
</dbReference>
<comment type="caution">
    <text evidence="3">The sequence shown here is derived from an EMBL/GenBank/DDBJ whole genome shotgun (WGS) entry which is preliminary data.</text>
</comment>
<dbReference type="Gene3D" id="3.40.50.80">
    <property type="entry name" value="Nucleotide-binding domain of ferredoxin-NADP reductase (FNR) module"/>
    <property type="match status" value="1"/>
</dbReference>
<dbReference type="InterPro" id="IPR039261">
    <property type="entry name" value="FNR_nucleotide-bd"/>
</dbReference>
<dbReference type="PANTHER" id="PTHR30157">
    <property type="entry name" value="FERRIC REDUCTASE, NADPH-DEPENDENT"/>
    <property type="match status" value="1"/>
</dbReference>
<keyword evidence="4" id="KW-1185">Reference proteome</keyword>
<dbReference type="InterPro" id="IPR039374">
    <property type="entry name" value="SIP_fam"/>
</dbReference>
<dbReference type="EMBL" id="VULO01000004">
    <property type="protein sequence ID" value="MSS84042.1"/>
    <property type="molecule type" value="Genomic_DNA"/>
</dbReference>
<dbReference type="PANTHER" id="PTHR30157:SF0">
    <property type="entry name" value="NADPH-DEPENDENT FERRIC-CHELATE REDUCTASE"/>
    <property type="match status" value="1"/>
</dbReference>
<evidence type="ECO:0000256" key="1">
    <source>
        <dbReference type="SAM" id="MobiDB-lite"/>
    </source>
</evidence>
<dbReference type="InterPro" id="IPR007037">
    <property type="entry name" value="SIP_rossman_dom"/>
</dbReference>
<accession>A0A6N7W6J3</accession>
<proteinExistence type="predicted"/>
<gene>
    <name evidence="3" type="ORF">FYJ24_04530</name>
</gene>
<evidence type="ECO:0000313" key="4">
    <source>
        <dbReference type="Proteomes" id="UP000470875"/>
    </source>
</evidence>
<protein>
    <submittedName>
        <fullName evidence="3">Siderophore-interacting protein</fullName>
    </submittedName>
</protein>
<dbReference type="Proteomes" id="UP000470875">
    <property type="component" value="Unassembled WGS sequence"/>
</dbReference>
<sequence>MRARKVRRNPRGKDSSLYSHKTRGTPCHHRKSDIYTTMHSTYATRDCRQAPSEESNANIHWIIRSELDTVPGQAVLAAVIESGIPTEGLYTYAVGEQALAAGVRRYLANERGVPKNDISFIGYWREGRSSPS</sequence>
<feature type="compositionally biased region" description="Basic residues" evidence="1">
    <location>
        <begin position="20"/>
        <end position="30"/>
    </location>
</feature>
<feature type="compositionally biased region" description="Basic residues" evidence="1">
    <location>
        <begin position="1"/>
        <end position="10"/>
    </location>
</feature>
<feature type="region of interest" description="Disordered" evidence="1">
    <location>
        <begin position="1"/>
        <end position="30"/>
    </location>
</feature>
<feature type="domain" description="SIP-like Rossmann fold" evidence="2">
    <location>
        <begin position="37"/>
        <end position="127"/>
    </location>
</feature>
<organism evidence="3 4">
    <name type="scientific">Scrofimicrobium canadense</name>
    <dbReference type="NCBI Taxonomy" id="2652290"/>
    <lineage>
        <taxon>Bacteria</taxon>
        <taxon>Bacillati</taxon>
        <taxon>Actinomycetota</taxon>
        <taxon>Actinomycetes</taxon>
        <taxon>Actinomycetales</taxon>
        <taxon>Actinomycetaceae</taxon>
        <taxon>Scrofimicrobium</taxon>
    </lineage>
</organism>
<dbReference type="AlphaFoldDB" id="A0A6N7W6J3"/>
<name>A0A6N7W6J3_9ACTO</name>
<evidence type="ECO:0000259" key="2">
    <source>
        <dbReference type="Pfam" id="PF04954"/>
    </source>
</evidence>